<feature type="domain" description="TonB-dependent receptor plug" evidence="13">
    <location>
        <begin position="109"/>
        <end position="208"/>
    </location>
</feature>
<keyword evidence="8" id="KW-0675">Receptor</keyword>
<dbReference type="InterPro" id="IPR008969">
    <property type="entry name" value="CarboxyPept-like_regulatory"/>
</dbReference>
<dbReference type="InterPro" id="IPR036942">
    <property type="entry name" value="Beta-barrel_TonB_sf"/>
</dbReference>
<dbReference type="InterPro" id="IPR037066">
    <property type="entry name" value="Plug_dom_sf"/>
</dbReference>
<reference evidence="14" key="1">
    <citation type="submission" date="2022-10" db="EMBL/GenBank/DDBJ databases">
        <title>Comparative genomics and taxonomic characterization of three novel marine species of genus Reichenbachiella exhibiting antioxidant and polysaccharide degradation activities.</title>
        <authorList>
            <person name="Muhammad N."/>
            <person name="Lee Y.-J."/>
            <person name="Ko J."/>
            <person name="Kim S.-G."/>
        </authorList>
    </citation>
    <scope>NUCLEOTIDE SEQUENCE</scope>
    <source>
        <strain evidence="14">Wsw4-B4</strain>
    </source>
</reference>
<dbReference type="Gene3D" id="2.60.40.1120">
    <property type="entry name" value="Carboxypeptidase-like, regulatory domain"/>
    <property type="match status" value="1"/>
</dbReference>
<evidence type="ECO:0000259" key="13">
    <source>
        <dbReference type="Pfam" id="PF07715"/>
    </source>
</evidence>
<evidence type="ECO:0000256" key="5">
    <source>
        <dbReference type="ARBA" id="ARBA00022729"/>
    </source>
</evidence>
<evidence type="ECO:0000313" key="14">
    <source>
        <dbReference type="EMBL" id="UXX79125.1"/>
    </source>
</evidence>
<evidence type="ECO:0000256" key="9">
    <source>
        <dbReference type="ARBA" id="ARBA00023237"/>
    </source>
</evidence>
<keyword evidence="3 10" id="KW-1134">Transmembrane beta strand</keyword>
<comment type="similarity">
    <text evidence="10 11">Belongs to the TonB-dependent receptor family.</text>
</comment>
<keyword evidence="15" id="KW-1185">Reference proteome</keyword>
<dbReference type="PANTHER" id="PTHR30069:SF29">
    <property type="entry name" value="HEMOGLOBIN AND HEMOGLOBIN-HAPTOGLOBIN-BINDING PROTEIN 1-RELATED"/>
    <property type="match status" value="1"/>
</dbReference>
<dbReference type="EMBL" id="CP106735">
    <property type="protein sequence ID" value="UXX79125.1"/>
    <property type="molecule type" value="Genomic_DNA"/>
</dbReference>
<dbReference type="SUPFAM" id="SSF56935">
    <property type="entry name" value="Porins"/>
    <property type="match status" value="1"/>
</dbReference>
<dbReference type="Pfam" id="PF07715">
    <property type="entry name" value="Plug"/>
    <property type="match status" value="1"/>
</dbReference>
<evidence type="ECO:0000256" key="3">
    <source>
        <dbReference type="ARBA" id="ARBA00022452"/>
    </source>
</evidence>
<keyword evidence="4 10" id="KW-0812">Transmembrane</keyword>
<keyword evidence="2 10" id="KW-0813">Transport</keyword>
<dbReference type="InterPro" id="IPR039426">
    <property type="entry name" value="TonB-dep_rcpt-like"/>
</dbReference>
<keyword evidence="9 10" id="KW-0998">Cell outer membrane</keyword>
<dbReference type="Pfam" id="PF13715">
    <property type="entry name" value="CarbopepD_reg_2"/>
    <property type="match status" value="1"/>
</dbReference>
<dbReference type="SUPFAM" id="SSF49464">
    <property type="entry name" value="Carboxypeptidase regulatory domain-like"/>
    <property type="match status" value="1"/>
</dbReference>
<evidence type="ECO:0000256" key="11">
    <source>
        <dbReference type="RuleBase" id="RU003357"/>
    </source>
</evidence>
<evidence type="ECO:0000256" key="10">
    <source>
        <dbReference type="PROSITE-ProRule" id="PRU01360"/>
    </source>
</evidence>
<evidence type="ECO:0000256" key="1">
    <source>
        <dbReference type="ARBA" id="ARBA00004571"/>
    </source>
</evidence>
<proteinExistence type="inferred from homology"/>
<evidence type="ECO:0000259" key="12">
    <source>
        <dbReference type="Pfam" id="PF00593"/>
    </source>
</evidence>
<dbReference type="RefSeq" id="WP_263050868.1">
    <property type="nucleotide sequence ID" value="NZ_CP106735.1"/>
</dbReference>
<dbReference type="InterPro" id="IPR000531">
    <property type="entry name" value="Beta-barrel_TonB"/>
</dbReference>
<dbReference type="InterPro" id="IPR012910">
    <property type="entry name" value="Plug_dom"/>
</dbReference>
<accession>A0ABY6D0H0</accession>
<dbReference type="Gene3D" id="2.40.170.20">
    <property type="entry name" value="TonB-dependent receptor, beta-barrel domain"/>
    <property type="match status" value="1"/>
</dbReference>
<keyword evidence="6 11" id="KW-0798">TonB box</keyword>
<evidence type="ECO:0000313" key="15">
    <source>
        <dbReference type="Proteomes" id="UP001062165"/>
    </source>
</evidence>
<feature type="domain" description="TonB-dependent receptor-like beta-barrel" evidence="12">
    <location>
        <begin position="288"/>
        <end position="758"/>
    </location>
</feature>
<evidence type="ECO:0000256" key="6">
    <source>
        <dbReference type="ARBA" id="ARBA00023077"/>
    </source>
</evidence>
<organism evidence="14 15">
    <name type="scientific">Reichenbachiella carrageenanivorans</name>
    <dbReference type="NCBI Taxonomy" id="2979869"/>
    <lineage>
        <taxon>Bacteria</taxon>
        <taxon>Pseudomonadati</taxon>
        <taxon>Bacteroidota</taxon>
        <taxon>Cytophagia</taxon>
        <taxon>Cytophagales</taxon>
        <taxon>Reichenbachiellaceae</taxon>
        <taxon>Reichenbachiella</taxon>
    </lineage>
</organism>
<evidence type="ECO:0000256" key="2">
    <source>
        <dbReference type="ARBA" id="ARBA00022448"/>
    </source>
</evidence>
<dbReference type="Gene3D" id="2.170.130.10">
    <property type="entry name" value="TonB-dependent receptor, plug domain"/>
    <property type="match status" value="1"/>
</dbReference>
<comment type="subcellular location">
    <subcellularLocation>
        <location evidence="1 10">Cell outer membrane</location>
        <topology evidence="1 10">Multi-pass membrane protein</topology>
    </subcellularLocation>
</comment>
<gene>
    <name evidence="14" type="ORF">N7E81_17365</name>
</gene>
<evidence type="ECO:0000256" key="7">
    <source>
        <dbReference type="ARBA" id="ARBA00023136"/>
    </source>
</evidence>
<name>A0ABY6D0H0_9BACT</name>
<dbReference type="PROSITE" id="PS52016">
    <property type="entry name" value="TONB_DEPENDENT_REC_3"/>
    <property type="match status" value="1"/>
</dbReference>
<keyword evidence="5" id="KW-0732">Signal</keyword>
<keyword evidence="7 10" id="KW-0472">Membrane</keyword>
<dbReference type="Pfam" id="PF00593">
    <property type="entry name" value="TonB_dep_Rec_b-barrel"/>
    <property type="match status" value="1"/>
</dbReference>
<dbReference type="PANTHER" id="PTHR30069">
    <property type="entry name" value="TONB-DEPENDENT OUTER MEMBRANE RECEPTOR"/>
    <property type="match status" value="1"/>
</dbReference>
<evidence type="ECO:0000256" key="8">
    <source>
        <dbReference type="ARBA" id="ARBA00023170"/>
    </source>
</evidence>
<dbReference type="CDD" id="cd01347">
    <property type="entry name" value="ligand_gated_channel"/>
    <property type="match status" value="1"/>
</dbReference>
<evidence type="ECO:0000256" key="4">
    <source>
        <dbReference type="ARBA" id="ARBA00022692"/>
    </source>
</evidence>
<sequence length="785" mass="87984">MAKSQNSSVRGVVLDSNNEPVPGISIRLNDTGIGAATNVNGIFSIKELKAGTHTFHISGIGYQKQSKSHTLRAGQELEVTIQLQEDTKEMDEVFVYGKSESTLLKQKGFAVNAIEAKDLELQSIQVNDVLDQTAGVRIRQAGGLGSRVRYNINGLSGSSIKIFIDGIPIDNYGSSYSLNSIPTSAIKRIEVYKGVVPAEFGGDAMGGAINVVTKQSSKNTLNVSYSYGSFNTHQASINGAFRTENSGLTSKVSTFYNYSDNSYKVWGDNVYVVDDRGKDQHVTTKRFHDSYESKGIKFDLGFTDVKWADQAFIGVLVSDMRKDIQHATTMEIVYGNRWVGQSTNMIQATYIKKDLLTSGLDVNFFASYSKLHRNLVDTVDYMYNWLGERTVNPNTGDYYRWLGGGEGGDSTLNKDNEEKYTARLNVAYQLGKKSRLSANILSTHFTRRSHDALDPQLLQDLTDSRMLWKNLLGVSWDYQAFGERLKSSLFYKFYAQDVEMNEPTQDNSNNIVINSYDAQSNNSGYGLALSYELWPNTILLASGENTLRMPNSRELFGDVSDNVESASSALKPERSVNFNLGFNLGPYRFSGHAVSLNSNVFYRRIQDRIMPGVPDQQDETFTYVNVSSVLSSGIDIELGYSYTDTWTWKTGFSLANPRFNTEFDANGSPYLYYKDRLRNEPYLTANSNLRYSKKDLIQQNAHFSAYYNVGYVHEFYKNWPGIGGAGKDIIPSQTVHDLGVSYTFPSKKITLSCDAKNIFNEQVFDNWALQKPGRAFYGKFTYNIF</sequence>
<protein>
    <submittedName>
        <fullName evidence="14">Carboxypeptidase-like regulatory domain-containing protein</fullName>
    </submittedName>
</protein>
<dbReference type="Proteomes" id="UP001062165">
    <property type="component" value="Chromosome"/>
</dbReference>